<gene>
    <name evidence="1" type="ORF">AGI3411_03727</name>
</gene>
<dbReference type="AlphaFoldDB" id="A0A446CLA3"/>
<evidence type="ECO:0000313" key="1">
    <source>
        <dbReference type="EMBL" id="SSW68535.1"/>
    </source>
</evidence>
<sequence length="38" mass="4083">MADQSRGTLKAQHPLFKVEAQAEIDGVEMGVLDTASHT</sequence>
<dbReference type="EMBL" id="UFQB01000016">
    <property type="protein sequence ID" value="SSW68535.1"/>
    <property type="molecule type" value="Genomic_DNA"/>
</dbReference>
<proteinExistence type="predicted"/>
<protein>
    <submittedName>
        <fullName evidence="1">Uncharacterized protein</fullName>
    </submittedName>
</protein>
<keyword evidence="2" id="KW-1185">Reference proteome</keyword>
<reference evidence="1 2" key="1">
    <citation type="submission" date="2018-07" db="EMBL/GenBank/DDBJ databases">
        <authorList>
            <person name="Peeters C."/>
        </authorList>
    </citation>
    <scope>NUCLEOTIDE SEQUENCE [LARGE SCALE GENOMIC DNA]</scope>
    <source>
        <strain evidence="1 2">LMG 3411</strain>
    </source>
</reference>
<accession>A0A446CLA3</accession>
<evidence type="ECO:0000313" key="2">
    <source>
        <dbReference type="Proteomes" id="UP000289184"/>
    </source>
</evidence>
<name>A0A446CLA3_9BURK</name>
<dbReference type="Proteomes" id="UP000289184">
    <property type="component" value="Unassembled WGS sequence"/>
</dbReference>
<organism evidence="1 2">
    <name type="scientific">Achromobacter agilis</name>
    <dbReference type="NCBI Taxonomy" id="1353888"/>
    <lineage>
        <taxon>Bacteria</taxon>
        <taxon>Pseudomonadati</taxon>
        <taxon>Pseudomonadota</taxon>
        <taxon>Betaproteobacteria</taxon>
        <taxon>Burkholderiales</taxon>
        <taxon>Alcaligenaceae</taxon>
        <taxon>Achromobacter</taxon>
    </lineage>
</organism>